<dbReference type="EMBL" id="SNVI01000002">
    <property type="protein sequence ID" value="TFE41530.1"/>
    <property type="molecule type" value="Genomic_DNA"/>
</dbReference>
<evidence type="ECO:0000313" key="3">
    <source>
        <dbReference type="Proteomes" id="UP000297385"/>
    </source>
</evidence>
<dbReference type="AlphaFoldDB" id="A0A4Y8MVF5"/>
<name>A0A4Y8MVF5_9BURK</name>
<evidence type="ECO:0000256" key="1">
    <source>
        <dbReference type="SAM" id="MobiDB-lite"/>
    </source>
</evidence>
<gene>
    <name evidence="2" type="ORF">E2553_33245</name>
</gene>
<comment type="caution">
    <text evidence="2">The sequence shown here is derived from an EMBL/GenBank/DDBJ whole genome shotgun (WGS) entry which is preliminary data.</text>
</comment>
<accession>A0A4Y8MVF5</accession>
<sequence>MRNSAAFVDLGYREDPPEDPPEDNVYPFPGSVAVAAHLSHTPRTMPRAAPAPATPTGDAALDRIYQILSERKATRRGAVASPRRFEACI</sequence>
<feature type="region of interest" description="Disordered" evidence="1">
    <location>
        <begin position="1"/>
        <end position="22"/>
    </location>
</feature>
<reference evidence="2 3" key="1">
    <citation type="submission" date="2019-03" db="EMBL/GenBank/DDBJ databases">
        <title>Complete Genome Sequence of Paraburkholderia dipogonis ICMP 19430T, a Nitrogen-fixing Symbiont of the South African Invasive Legume Dipogon lignosus in New Zealand.</title>
        <authorList>
            <person name="De Meyer S.E."/>
        </authorList>
    </citation>
    <scope>NUCLEOTIDE SEQUENCE [LARGE SCALE GENOMIC DNA]</scope>
    <source>
        <strain evidence="2 3">ICMP 19430</strain>
    </source>
</reference>
<proteinExistence type="predicted"/>
<evidence type="ECO:0000313" key="2">
    <source>
        <dbReference type="EMBL" id="TFE41530.1"/>
    </source>
</evidence>
<dbReference type="RefSeq" id="WP_134464644.1">
    <property type="nucleotide sequence ID" value="NZ_JBHSSZ010000015.1"/>
</dbReference>
<dbReference type="Proteomes" id="UP000297385">
    <property type="component" value="Unassembled WGS sequence"/>
</dbReference>
<protein>
    <submittedName>
        <fullName evidence="2">Uncharacterized protein</fullName>
    </submittedName>
</protein>
<dbReference type="GeneID" id="97309664"/>
<organism evidence="2 3">
    <name type="scientific">Paraburkholderia dipogonis</name>
    <dbReference type="NCBI Taxonomy" id="1211383"/>
    <lineage>
        <taxon>Bacteria</taxon>
        <taxon>Pseudomonadati</taxon>
        <taxon>Pseudomonadota</taxon>
        <taxon>Betaproteobacteria</taxon>
        <taxon>Burkholderiales</taxon>
        <taxon>Burkholderiaceae</taxon>
        <taxon>Paraburkholderia</taxon>
    </lineage>
</organism>